<feature type="compositionally biased region" description="Low complexity" evidence="2">
    <location>
        <begin position="498"/>
        <end position="511"/>
    </location>
</feature>
<dbReference type="AlphaFoldDB" id="A0A8J4FE57"/>
<evidence type="ECO:0000313" key="5">
    <source>
        <dbReference type="Proteomes" id="UP000747110"/>
    </source>
</evidence>
<feature type="compositionally biased region" description="Gly residues" evidence="2">
    <location>
        <begin position="242"/>
        <end position="258"/>
    </location>
</feature>
<dbReference type="PANTHER" id="PTHR22957">
    <property type="entry name" value="TBC1 DOMAIN FAMILY MEMBER GTPASE-ACTIVATING PROTEIN"/>
    <property type="match status" value="1"/>
</dbReference>
<dbReference type="InterPro" id="IPR035969">
    <property type="entry name" value="Rab-GAP_TBC_sf"/>
</dbReference>
<evidence type="ECO:0000256" key="1">
    <source>
        <dbReference type="ARBA" id="ARBA00022468"/>
    </source>
</evidence>
<feature type="region of interest" description="Disordered" evidence="2">
    <location>
        <begin position="96"/>
        <end position="150"/>
    </location>
</feature>
<organism evidence="4 5">
    <name type="scientific">Volvox reticuliferus</name>
    <dbReference type="NCBI Taxonomy" id="1737510"/>
    <lineage>
        <taxon>Eukaryota</taxon>
        <taxon>Viridiplantae</taxon>
        <taxon>Chlorophyta</taxon>
        <taxon>core chlorophytes</taxon>
        <taxon>Chlorophyceae</taxon>
        <taxon>CS clade</taxon>
        <taxon>Chlamydomonadales</taxon>
        <taxon>Volvocaceae</taxon>
        <taxon>Volvox</taxon>
    </lineage>
</organism>
<feature type="region of interest" description="Disordered" evidence="2">
    <location>
        <begin position="208"/>
        <end position="273"/>
    </location>
</feature>
<feature type="compositionally biased region" description="Low complexity" evidence="2">
    <location>
        <begin position="259"/>
        <end position="271"/>
    </location>
</feature>
<accession>A0A8J4FE57</accession>
<keyword evidence="5" id="KW-1185">Reference proteome</keyword>
<dbReference type="SUPFAM" id="SSF47923">
    <property type="entry name" value="Ypt/Rab-GAP domain of gyp1p"/>
    <property type="match status" value="2"/>
</dbReference>
<dbReference type="EMBL" id="BNCP01000002">
    <property type="protein sequence ID" value="GIL71168.1"/>
    <property type="molecule type" value="Genomic_DNA"/>
</dbReference>
<comment type="caution">
    <text evidence="4">The sequence shown here is derived from an EMBL/GenBank/DDBJ whole genome shotgun (WGS) entry which is preliminary data.</text>
</comment>
<feature type="compositionally biased region" description="Acidic residues" evidence="2">
    <location>
        <begin position="113"/>
        <end position="122"/>
    </location>
</feature>
<feature type="domain" description="Rab-GAP TBC" evidence="3">
    <location>
        <begin position="712"/>
        <end position="922"/>
    </location>
</feature>
<dbReference type="Proteomes" id="UP000747110">
    <property type="component" value="Unassembled WGS sequence"/>
</dbReference>
<protein>
    <recommendedName>
        <fullName evidence="3">Rab-GAP TBC domain-containing protein</fullName>
    </recommendedName>
</protein>
<evidence type="ECO:0000313" key="4">
    <source>
        <dbReference type="EMBL" id="GIL71168.1"/>
    </source>
</evidence>
<evidence type="ECO:0000256" key="2">
    <source>
        <dbReference type="SAM" id="MobiDB-lite"/>
    </source>
</evidence>
<dbReference type="Gene3D" id="1.10.472.80">
    <property type="entry name" value="Ypt/Rab-GAP domain of gyp1p, domain 3"/>
    <property type="match status" value="1"/>
</dbReference>
<dbReference type="Gene3D" id="1.10.8.270">
    <property type="entry name" value="putative rabgap domain of human tbc1 domain family member 14 like domains"/>
    <property type="match status" value="1"/>
</dbReference>
<feature type="compositionally biased region" description="Low complexity" evidence="2">
    <location>
        <begin position="232"/>
        <end position="241"/>
    </location>
</feature>
<dbReference type="PANTHER" id="PTHR22957:SF502">
    <property type="entry name" value="SMALL G PROTEIN SIGNALING MODULATOR 2-RELATED"/>
    <property type="match status" value="1"/>
</dbReference>
<dbReference type="InterPro" id="IPR000195">
    <property type="entry name" value="Rab-GAP-TBC_dom"/>
</dbReference>
<reference evidence="4" key="1">
    <citation type="journal article" date="2021" name="Proc. Natl. Acad. Sci. U.S.A.">
        <title>Three genomes in the algal genus Volvox reveal the fate of a haploid sex-determining region after a transition to homothallism.</title>
        <authorList>
            <person name="Yamamoto K."/>
            <person name="Hamaji T."/>
            <person name="Kawai-Toyooka H."/>
            <person name="Matsuzaki R."/>
            <person name="Takahashi F."/>
            <person name="Nishimura Y."/>
            <person name="Kawachi M."/>
            <person name="Noguchi H."/>
            <person name="Minakuchi Y."/>
            <person name="Umen J.G."/>
            <person name="Toyoda A."/>
            <person name="Nozaki H."/>
        </authorList>
    </citation>
    <scope>NUCLEOTIDE SEQUENCE</scope>
    <source>
        <strain evidence="4">NIES-3786</strain>
    </source>
</reference>
<feature type="compositionally biased region" description="Basic and acidic residues" evidence="2">
    <location>
        <begin position="97"/>
        <end position="107"/>
    </location>
</feature>
<feature type="region of interest" description="Disordered" evidence="2">
    <location>
        <begin position="493"/>
        <end position="512"/>
    </location>
</feature>
<dbReference type="OrthoDB" id="10264062at2759"/>
<dbReference type="GO" id="GO:0005737">
    <property type="term" value="C:cytoplasm"/>
    <property type="evidence" value="ECO:0007669"/>
    <property type="project" value="UniProtKB-ARBA"/>
</dbReference>
<dbReference type="InterPro" id="IPR021935">
    <property type="entry name" value="SGSM1/2_RBD"/>
</dbReference>
<dbReference type="SMART" id="SM00164">
    <property type="entry name" value="TBC"/>
    <property type="match status" value="1"/>
</dbReference>
<name>A0A8J4FE57_9CHLO</name>
<evidence type="ECO:0000259" key="3">
    <source>
        <dbReference type="PROSITE" id="PS50086"/>
    </source>
</evidence>
<keyword evidence="1" id="KW-0343">GTPase activation</keyword>
<gene>
    <name evidence="4" type="ORF">Vretifemale_1776</name>
</gene>
<dbReference type="Gene3D" id="2.30.29.230">
    <property type="match status" value="1"/>
</dbReference>
<dbReference type="Pfam" id="PF12068">
    <property type="entry name" value="PH_RBD"/>
    <property type="match status" value="1"/>
</dbReference>
<dbReference type="Pfam" id="PF00566">
    <property type="entry name" value="RabGAP-TBC"/>
    <property type="match status" value="1"/>
</dbReference>
<dbReference type="PROSITE" id="PS50086">
    <property type="entry name" value="TBC_RABGAP"/>
    <property type="match status" value="1"/>
</dbReference>
<sequence>MALTASAVNLSGIPQVFPGTMLRVEEGQVCAVLCAVEDELYCGPMASGPCGEQQIQHHLPSRGTLRLSPEQGGGSNTTLNAVPALTSGRTEVVGVSRADKEVERERMQQQQEAAEDYEDDFVDGAATATPYDGSSSNGDETETFSELSDPGGTEVVFVREGVAVWPGARAERILGRLSLVKQCNVLFMAWLPYSRGILQEDGTFQVTKAEAAAPPPSSSPSPSGMTGGTCGAGASSSWGSRGPAGNGGGGHSSGGTGGHTDAAAGAHAPAPGRDRTLYAVHPIPLSEVKALRRRSPPLGLGCPSLVVVLTSGVTLPPLYFQKGGVKALISTLKQHVFLLKSADDPHTYLVNDTADPLSRSLSALQLSDVLIGGPPPGASATFKPGEGVVALAPDKVSPSSPLAPWAPAAWATPTIGLGLVAAAGLGGGSGRSGNGNGGLAGAGGVMGMGLGLGLDLGSAVSWSWADQPVLAAAAVGKSTTARKTGLAVTDPSGFEAVGGSSSDGHNGGNNDAMDDGEDGIGEAVRGGAGRQANAWAYGIVEAINRFVQNVRGTASGWIGALDDLEEQDGDLSNNYYATLPDGEVEPQPSVDSTALSPQCATVAANQHEGHGTGGSLKVAAVTTPLAWPPPPVVGRSASSAADGSTAAEVNTAVGEFELLDGGGCWGEAAAHPHCRRRARPPPLGPEEWAAMFDADGRLVVEAALRDRVCLSGCAPELRREVWKHLLGMYPCGSTAAQRAETAKKWQDDYRTLRQQWQSMVPAQEARCGSWRCYRAAVDKDVRRTDRTHPFFAREGCLGLRALRNVLLTHVVFDRDLGYCQGMSDLAAPLLVIMRDEAEAFWAFAALMERMAGNFHTDLLGMTLQLAALRRLVQLVDPPLHAYFERRDCLSYYFAFRWLLILFKREFKFDEVLSLWEACWACRRTRHLHLYLAAAVLMHNRRVILSSDLDFDGMLRLSIGLAGRLDLQPLLETAEALVGYAGEAGREVTAGLP</sequence>
<dbReference type="GO" id="GO:0005096">
    <property type="term" value="F:GTPase activator activity"/>
    <property type="evidence" value="ECO:0007669"/>
    <property type="project" value="UniProtKB-KW"/>
</dbReference>
<proteinExistence type="predicted"/>